<feature type="transmembrane region" description="Helical" evidence="7">
    <location>
        <begin position="264"/>
        <end position="285"/>
    </location>
</feature>
<gene>
    <name evidence="10" type="ORF">H6G95_05945</name>
</gene>
<dbReference type="SUPFAM" id="SSF90123">
    <property type="entry name" value="ABC transporter transmembrane region"/>
    <property type="match status" value="1"/>
</dbReference>
<evidence type="ECO:0000256" key="2">
    <source>
        <dbReference type="ARBA" id="ARBA00022692"/>
    </source>
</evidence>
<keyword evidence="3" id="KW-0547">Nucleotide-binding</keyword>
<evidence type="ECO:0000256" key="6">
    <source>
        <dbReference type="ARBA" id="ARBA00023136"/>
    </source>
</evidence>
<dbReference type="InterPro" id="IPR011527">
    <property type="entry name" value="ABC1_TM_dom"/>
</dbReference>
<dbReference type="InterPro" id="IPR039421">
    <property type="entry name" value="Type_1_exporter"/>
</dbReference>
<evidence type="ECO:0000256" key="4">
    <source>
        <dbReference type="ARBA" id="ARBA00022840"/>
    </source>
</evidence>
<dbReference type="Pfam" id="PF00005">
    <property type="entry name" value="ABC_tran"/>
    <property type="match status" value="1"/>
</dbReference>
<dbReference type="Gene3D" id="1.20.1560.10">
    <property type="entry name" value="ABC transporter type 1, transmembrane domain"/>
    <property type="match status" value="1"/>
</dbReference>
<dbReference type="PROSITE" id="PS00211">
    <property type="entry name" value="ABC_TRANSPORTER_1"/>
    <property type="match status" value="1"/>
</dbReference>
<keyword evidence="4 10" id="KW-0067">ATP-binding</keyword>
<dbReference type="Gene3D" id="3.40.50.300">
    <property type="entry name" value="P-loop containing nucleotide triphosphate hydrolases"/>
    <property type="match status" value="1"/>
</dbReference>
<dbReference type="PROSITE" id="PS50893">
    <property type="entry name" value="ABC_TRANSPORTER_2"/>
    <property type="match status" value="1"/>
</dbReference>
<accession>A0ABR8EU64</accession>
<dbReference type="InterPro" id="IPR027417">
    <property type="entry name" value="P-loop_NTPase"/>
</dbReference>
<comment type="caution">
    <text evidence="10">The sequence shown here is derived from an EMBL/GenBank/DDBJ whole genome shotgun (WGS) entry which is preliminary data.</text>
</comment>
<evidence type="ECO:0000259" key="9">
    <source>
        <dbReference type="PROSITE" id="PS50929"/>
    </source>
</evidence>
<feature type="transmembrane region" description="Helical" evidence="7">
    <location>
        <begin position="67"/>
        <end position="90"/>
    </location>
</feature>
<dbReference type="PANTHER" id="PTHR43394">
    <property type="entry name" value="ATP-DEPENDENT PERMEASE MDL1, MITOCHONDRIAL"/>
    <property type="match status" value="1"/>
</dbReference>
<dbReference type="Proteomes" id="UP000604661">
    <property type="component" value="Unassembled WGS sequence"/>
</dbReference>
<sequence length="646" mass="72074">MQIIEISPFQAFRRSVATVMQVVPKELRYVAILTLLGGAGPAIAIWLNKVIIDEITRLLSTGTTQNAIALILSQPLLLSSIAGSLLVNLVSDAIANINSFVYTSLRDRITGFIQGQVIEKVATFEDIALFETPDLLNLVQLTEKGVQRLPELCLRLVTMLEGIFIFIPAILLSVSLAWWVPLILFICVTPAMYVERKYRKQVWRVEKTQASVLREMNLYKTVLTGETYAKEIRLFSLQPLLLERWHRLYRTIFKAMEQIRRRGTTAVIGWSLLSGLGFALPYVYVVQGVLGGTHSLGDLALYTGVILEVRRSLDNLMSGGSELYNIALATTPIFQLLELEPQLFRSHSELQSKSVTKAWGEVRESAANNQNFQRNGNHHRQALSGLNATEDEAAQTGIYIENLSFTYPNSDRPILKNINLTIHPNEMIVLVGENGAGKTTLAKLLCRLYDPSQGAIIWNGQDLLSLPLEELRSRIDVVMQDYARFPTTVRENVAFGNLPKMQDDDAITEAIAEAGLARVIEKLDHGLDTLLGKQLEGGIDLSGGQWQRLAIARALLRLSPAELLILDEPTANLDPKTEHEIYNILRTLAKRRIAVVVSHRLALAKLADRVVVLEHGEIIEVGTHDELMALGGQYHLMFTRQASSYN</sequence>
<dbReference type="InterPro" id="IPR003439">
    <property type="entry name" value="ABC_transporter-like_ATP-bd"/>
</dbReference>
<feature type="domain" description="ABC transporter" evidence="8">
    <location>
        <begin position="398"/>
        <end position="640"/>
    </location>
</feature>
<feature type="transmembrane region" description="Helical" evidence="7">
    <location>
        <begin position="29"/>
        <end position="47"/>
    </location>
</feature>
<feature type="transmembrane region" description="Helical" evidence="7">
    <location>
        <begin position="152"/>
        <end position="170"/>
    </location>
</feature>
<name>A0ABR8EU64_NOSLI</name>
<dbReference type="SMART" id="SM00382">
    <property type="entry name" value="AAA"/>
    <property type="match status" value="1"/>
</dbReference>
<organism evidence="10 11">
    <name type="scientific">Nostoc linckia FACHB-391</name>
    <dbReference type="NCBI Taxonomy" id="2692906"/>
    <lineage>
        <taxon>Bacteria</taxon>
        <taxon>Bacillati</taxon>
        <taxon>Cyanobacteriota</taxon>
        <taxon>Cyanophyceae</taxon>
        <taxon>Nostocales</taxon>
        <taxon>Nostocaceae</taxon>
        <taxon>Nostoc</taxon>
    </lineage>
</organism>
<dbReference type="InterPro" id="IPR036640">
    <property type="entry name" value="ABC1_TM_sf"/>
</dbReference>
<protein>
    <submittedName>
        <fullName evidence="10">ABC transporter ATP-binding protein</fullName>
    </submittedName>
</protein>
<keyword evidence="5 7" id="KW-1133">Transmembrane helix</keyword>
<evidence type="ECO:0000256" key="5">
    <source>
        <dbReference type="ARBA" id="ARBA00022989"/>
    </source>
</evidence>
<evidence type="ECO:0000256" key="3">
    <source>
        <dbReference type="ARBA" id="ARBA00022741"/>
    </source>
</evidence>
<feature type="domain" description="ABC transmembrane type-1" evidence="9">
    <location>
        <begin position="30"/>
        <end position="325"/>
    </location>
</feature>
<evidence type="ECO:0000313" key="11">
    <source>
        <dbReference type="Proteomes" id="UP000604661"/>
    </source>
</evidence>
<keyword evidence="11" id="KW-1185">Reference proteome</keyword>
<proteinExistence type="predicted"/>
<dbReference type="GO" id="GO:0005524">
    <property type="term" value="F:ATP binding"/>
    <property type="evidence" value="ECO:0007669"/>
    <property type="project" value="UniProtKB-KW"/>
</dbReference>
<dbReference type="SUPFAM" id="SSF52540">
    <property type="entry name" value="P-loop containing nucleoside triphosphate hydrolases"/>
    <property type="match status" value="1"/>
</dbReference>
<evidence type="ECO:0000256" key="1">
    <source>
        <dbReference type="ARBA" id="ARBA00004651"/>
    </source>
</evidence>
<comment type="subcellular location">
    <subcellularLocation>
        <location evidence="1">Cell membrane</location>
        <topology evidence="1">Multi-pass membrane protein</topology>
    </subcellularLocation>
</comment>
<dbReference type="EMBL" id="JACJTE010000004">
    <property type="protein sequence ID" value="MBD2560170.1"/>
    <property type="molecule type" value="Genomic_DNA"/>
</dbReference>
<dbReference type="RefSeq" id="WP_190891836.1">
    <property type="nucleotide sequence ID" value="NZ_JACJTE010000004.1"/>
</dbReference>
<keyword evidence="2 7" id="KW-0812">Transmembrane</keyword>
<evidence type="ECO:0000259" key="8">
    <source>
        <dbReference type="PROSITE" id="PS50893"/>
    </source>
</evidence>
<evidence type="ECO:0000256" key="7">
    <source>
        <dbReference type="SAM" id="Phobius"/>
    </source>
</evidence>
<feature type="transmembrane region" description="Helical" evidence="7">
    <location>
        <begin position="176"/>
        <end position="194"/>
    </location>
</feature>
<dbReference type="PROSITE" id="PS50929">
    <property type="entry name" value="ABC_TM1F"/>
    <property type="match status" value="1"/>
</dbReference>
<reference evidence="10 11" key="1">
    <citation type="journal article" date="2020" name="ISME J.">
        <title>Comparative genomics reveals insights into cyanobacterial evolution and habitat adaptation.</title>
        <authorList>
            <person name="Chen M.Y."/>
            <person name="Teng W.K."/>
            <person name="Zhao L."/>
            <person name="Hu C.X."/>
            <person name="Zhou Y.K."/>
            <person name="Han B.P."/>
            <person name="Song L.R."/>
            <person name="Shu W.S."/>
        </authorList>
    </citation>
    <scope>NUCLEOTIDE SEQUENCE [LARGE SCALE GENOMIC DNA]</scope>
    <source>
        <strain evidence="10 11">FACHB-391</strain>
    </source>
</reference>
<dbReference type="PANTHER" id="PTHR43394:SF1">
    <property type="entry name" value="ATP-BINDING CASSETTE SUB-FAMILY B MEMBER 10, MITOCHONDRIAL"/>
    <property type="match status" value="1"/>
</dbReference>
<keyword evidence="6 7" id="KW-0472">Membrane</keyword>
<evidence type="ECO:0000313" key="10">
    <source>
        <dbReference type="EMBL" id="MBD2560170.1"/>
    </source>
</evidence>
<dbReference type="InterPro" id="IPR003593">
    <property type="entry name" value="AAA+_ATPase"/>
</dbReference>
<dbReference type="InterPro" id="IPR017871">
    <property type="entry name" value="ABC_transporter-like_CS"/>
</dbReference>